<feature type="non-terminal residue" evidence="1">
    <location>
        <position position="1"/>
    </location>
</feature>
<sequence>LLFNSGFNAIADFFTCMSQSGDALLHNEAIHTSVHGVAHASCVALRKPSCTMECVRCTLRSGLSGTGGGRSVLVSVESVYGMDGTVAPLRAMLSAMNEVFSTGEAHLVNFGRRRYPCNGVIWAWRPSMRHSEGHPASDPSTP</sequence>
<organism evidence="1 2">
    <name type="scientific">Russula ochroleuca</name>
    <dbReference type="NCBI Taxonomy" id="152965"/>
    <lineage>
        <taxon>Eukaryota</taxon>
        <taxon>Fungi</taxon>
        <taxon>Dikarya</taxon>
        <taxon>Basidiomycota</taxon>
        <taxon>Agaricomycotina</taxon>
        <taxon>Agaricomycetes</taxon>
        <taxon>Russulales</taxon>
        <taxon>Russulaceae</taxon>
        <taxon>Russula</taxon>
    </lineage>
</organism>
<dbReference type="SUPFAM" id="SSF53383">
    <property type="entry name" value="PLP-dependent transferases"/>
    <property type="match status" value="1"/>
</dbReference>
<accession>A0A9P5N422</accession>
<keyword evidence="2" id="KW-1185">Reference proteome</keyword>
<dbReference type="AlphaFoldDB" id="A0A9P5N422"/>
<reference evidence="1" key="1">
    <citation type="submission" date="2019-10" db="EMBL/GenBank/DDBJ databases">
        <authorList>
            <consortium name="DOE Joint Genome Institute"/>
            <person name="Kuo A."/>
            <person name="Miyauchi S."/>
            <person name="Kiss E."/>
            <person name="Drula E."/>
            <person name="Kohler A."/>
            <person name="Sanchez-Garcia M."/>
            <person name="Andreopoulos B."/>
            <person name="Barry K.W."/>
            <person name="Bonito G."/>
            <person name="Buee M."/>
            <person name="Carver A."/>
            <person name="Chen C."/>
            <person name="Cichocki N."/>
            <person name="Clum A."/>
            <person name="Culley D."/>
            <person name="Crous P.W."/>
            <person name="Fauchery L."/>
            <person name="Girlanda M."/>
            <person name="Hayes R."/>
            <person name="Keri Z."/>
            <person name="LaButti K."/>
            <person name="Lipzen A."/>
            <person name="Lombard V."/>
            <person name="Magnuson J."/>
            <person name="Maillard F."/>
            <person name="Morin E."/>
            <person name="Murat C."/>
            <person name="Nolan M."/>
            <person name="Ohm R."/>
            <person name="Pangilinan J."/>
            <person name="Pereira M."/>
            <person name="Perotto S."/>
            <person name="Peter M."/>
            <person name="Riley R."/>
            <person name="Sitrit Y."/>
            <person name="Stielow B."/>
            <person name="Szollosi G."/>
            <person name="Zifcakova L."/>
            <person name="Stursova M."/>
            <person name="Spatafora J.W."/>
            <person name="Tedersoo L."/>
            <person name="Vaario L.-M."/>
            <person name="Yamada A."/>
            <person name="Yan M."/>
            <person name="Wang P."/>
            <person name="Xu J."/>
            <person name="Bruns T."/>
            <person name="Baldrian P."/>
            <person name="Vilgalys R."/>
            <person name="Henrissat B."/>
            <person name="Grigoriev I.V."/>
            <person name="Hibbett D."/>
            <person name="Nagy L.G."/>
            <person name="Martin F.M."/>
        </authorList>
    </citation>
    <scope>NUCLEOTIDE SEQUENCE</scope>
    <source>
        <strain evidence="1">Prilba</strain>
    </source>
</reference>
<reference evidence="1" key="2">
    <citation type="journal article" date="2020" name="Nat. Commun.">
        <title>Large-scale genome sequencing of mycorrhizal fungi provides insights into the early evolution of symbiotic traits.</title>
        <authorList>
            <person name="Miyauchi S."/>
            <person name="Kiss E."/>
            <person name="Kuo A."/>
            <person name="Drula E."/>
            <person name="Kohler A."/>
            <person name="Sanchez-Garcia M."/>
            <person name="Morin E."/>
            <person name="Andreopoulos B."/>
            <person name="Barry K.W."/>
            <person name="Bonito G."/>
            <person name="Buee M."/>
            <person name="Carver A."/>
            <person name="Chen C."/>
            <person name="Cichocki N."/>
            <person name="Clum A."/>
            <person name="Culley D."/>
            <person name="Crous P.W."/>
            <person name="Fauchery L."/>
            <person name="Girlanda M."/>
            <person name="Hayes R.D."/>
            <person name="Keri Z."/>
            <person name="LaButti K."/>
            <person name="Lipzen A."/>
            <person name="Lombard V."/>
            <person name="Magnuson J."/>
            <person name="Maillard F."/>
            <person name="Murat C."/>
            <person name="Nolan M."/>
            <person name="Ohm R.A."/>
            <person name="Pangilinan J."/>
            <person name="Pereira M.F."/>
            <person name="Perotto S."/>
            <person name="Peter M."/>
            <person name="Pfister S."/>
            <person name="Riley R."/>
            <person name="Sitrit Y."/>
            <person name="Stielow J.B."/>
            <person name="Szollosi G."/>
            <person name="Zifcakova L."/>
            <person name="Stursova M."/>
            <person name="Spatafora J.W."/>
            <person name="Tedersoo L."/>
            <person name="Vaario L.M."/>
            <person name="Yamada A."/>
            <person name="Yan M."/>
            <person name="Wang P."/>
            <person name="Xu J."/>
            <person name="Bruns T."/>
            <person name="Baldrian P."/>
            <person name="Vilgalys R."/>
            <person name="Dunand C."/>
            <person name="Henrissat B."/>
            <person name="Grigoriev I.V."/>
            <person name="Hibbett D."/>
            <person name="Nagy L.G."/>
            <person name="Martin F.M."/>
        </authorList>
    </citation>
    <scope>NUCLEOTIDE SEQUENCE</scope>
    <source>
        <strain evidence="1">Prilba</strain>
    </source>
</reference>
<proteinExistence type="predicted"/>
<dbReference type="InterPro" id="IPR015421">
    <property type="entry name" value="PyrdxlP-dep_Trfase_major"/>
</dbReference>
<comment type="caution">
    <text evidence="1">The sequence shown here is derived from an EMBL/GenBank/DDBJ whole genome shotgun (WGS) entry which is preliminary data.</text>
</comment>
<gene>
    <name evidence="1" type="ORF">DFH94DRAFT_622298</name>
</gene>
<protein>
    <recommendedName>
        <fullName evidence="3">Aminotransferase class I/classII domain-containing protein</fullName>
    </recommendedName>
</protein>
<dbReference type="Proteomes" id="UP000759537">
    <property type="component" value="Unassembled WGS sequence"/>
</dbReference>
<name>A0A9P5N422_9AGAM</name>
<evidence type="ECO:0000313" key="2">
    <source>
        <dbReference type="Proteomes" id="UP000759537"/>
    </source>
</evidence>
<evidence type="ECO:0000313" key="1">
    <source>
        <dbReference type="EMBL" id="KAF8485797.1"/>
    </source>
</evidence>
<dbReference type="InterPro" id="IPR015424">
    <property type="entry name" value="PyrdxlP-dep_Trfase"/>
</dbReference>
<dbReference type="OrthoDB" id="2382073at2759"/>
<dbReference type="EMBL" id="WHVB01000002">
    <property type="protein sequence ID" value="KAF8485797.1"/>
    <property type="molecule type" value="Genomic_DNA"/>
</dbReference>
<evidence type="ECO:0008006" key="3">
    <source>
        <dbReference type="Google" id="ProtNLM"/>
    </source>
</evidence>
<dbReference type="Gene3D" id="3.40.640.10">
    <property type="entry name" value="Type I PLP-dependent aspartate aminotransferase-like (Major domain)"/>
    <property type="match status" value="1"/>
</dbReference>